<name>A0A364Y7L2_9BACT</name>
<dbReference type="InterPro" id="IPR025857">
    <property type="entry name" value="MacB_PCD"/>
</dbReference>
<comment type="caution">
    <text evidence="3">The sequence shown here is derived from an EMBL/GenBank/DDBJ whole genome shotgun (WGS) entry which is preliminary data.</text>
</comment>
<dbReference type="Proteomes" id="UP000251889">
    <property type="component" value="Unassembled WGS sequence"/>
</dbReference>
<dbReference type="GO" id="GO:0005886">
    <property type="term" value="C:plasma membrane"/>
    <property type="evidence" value="ECO:0007669"/>
    <property type="project" value="TreeGrafter"/>
</dbReference>
<keyword evidence="1" id="KW-0812">Transmembrane</keyword>
<keyword evidence="1" id="KW-1133">Transmembrane helix</keyword>
<feature type="domain" description="MacB-like periplasmic core" evidence="2">
    <location>
        <begin position="95"/>
        <end position="326"/>
    </location>
</feature>
<dbReference type="OrthoDB" id="5933722at2"/>
<dbReference type="PANTHER" id="PTHR30572">
    <property type="entry name" value="MEMBRANE COMPONENT OF TRANSPORTER-RELATED"/>
    <property type="match status" value="1"/>
</dbReference>
<protein>
    <recommendedName>
        <fullName evidence="2">MacB-like periplasmic core domain-containing protein</fullName>
    </recommendedName>
</protein>
<sequence length="352" mass="40211">MVTDPQPPRWAEMLIERFAPKNFAEEIRGDLYEMYLGDVKQRNHRVARRKYVWRVLGFCTHTFFWKQPTQQNRYNMTGSYFKMAKRSLLANKVTTTINVLGLVIGIASALAIISIIRFEQSFDTFHSDYKNTYRMVRVSGGDVAEFRTGIPYAIPPAMKDVASIKKMTKLEYLRGANVDVLSSDGKFERQFIEEDGVVTVEPEFFDVIDFAGSPIQWIAGDAKTSLREPSSVVVTRAIAQKYFGEENPIGRTLRFQKAYDFKITGVIEDFPRNTDFPFTMLVSYSSMPLLFKERMSDWVSSNDGHAVYVVLQEGVNVKDVEAQIAKLHEAKYRKGFVKLSSLLSSATKRSAF</sequence>
<gene>
    <name evidence="3" type="ORF">DQQ10_06135</name>
</gene>
<dbReference type="EMBL" id="QMFY01000002">
    <property type="protein sequence ID" value="RAW02124.1"/>
    <property type="molecule type" value="Genomic_DNA"/>
</dbReference>
<dbReference type="RefSeq" id="WP_112745947.1">
    <property type="nucleotide sequence ID" value="NZ_QMFY01000002.1"/>
</dbReference>
<dbReference type="InterPro" id="IPR050250">
    <property type="entry name" value="Macrolide_Exporter_MacB"/>
</dbReference>
<evidence type="ECO:0000313" key="3">
    <source>
        <dbReference type="EMBL" id="RAW02124.1"/>
    </source>
</evidence>
<dbReference type="PANTHER" id="PTHR30572:SF18">
    <property type="entry name" value="ABC-TYPE MACROLIDE FAMILY EXPORT SYSTEM PERMEASE COMPONENT 2"/>
    <property type="match status" value="1"/>
</dbReference>
<evidence type="ECO:0000259" key="2">
    <source>
        <dbReference type="Pfam" id="PF12704"/>
    </source>
</evidence>
<keyword evidence="1" id="KW-0472">Membrane</keyword>
<feature type="transmembrane region" description="Helical" evidence="1">
    <location>
        <begin position="93"/>
        <end position="116"/>
    </location>
</feature>
<reference evidence="3 4" key="1">
    <citation type="submission" date="2018-06" db="EMBL/GenBank/DDBJ databases">
        <title>Chryseolinea flavus sp. nov., a member of the phylum Bacteroidetes isolated from soil.</title>
        <authorList>
            <person name="Li Y."/>
            <person name="Wang J."/>
        </authorList>
    </citation>
    <scope>NUCLEOTIDE SEQUENCE [LARGE SCALE GENOMIC DNA]</scope>
    <source>
        <strain evidence="3 4">SDU1-6</strain>
    </source>
</reference>
<proteinExistence type="predicted"/>
<evidence type="ECO:0000313" key="4">
    <source>
        <dbReference type="Proteomes" id="UP000251889"/>
    </source>
</evidence>
<organism evidence="3 4">
    <name type="scientific">Pseudochryseolinea flava</name>
    <dbReference type="NCBI Taxonomy" id="2059302"/>
    <lineage>
        <taxon>Bacteria</taxon>
        <taxon>Pseudomonadati</taxon>
        <taxon>Bacteroidota</taxon>
        <taxon>Cytophagia</taxon>
        <taxon>Cytophagales</taxon>
        <taxon>Fulvivirgaceae</taxon>
        <taxon>Pseudochryseolinea</taxon>
    </lineage>
</organism>
<dbReference type="GO" id="GO:0022857">
    <property type="term" value="F:transmembrane transporter activity"/>
    <property type="evidence" value="ECO:0007669"/>
    <property type="project" value="TreeGrafter"/>
</dbReference>
<accession>A0A364Y7L2</accession>
<dbReference type="AlphaFoldDB" id="A0A364Y7L2"/>
<keyword evidence="4" id="KW-1185">Reference proteome</keyword>
<dbReference type="Pfam" id="PF12704">
    <property type="entry name" value="MacB_PCD"/>
    <property type="match status" value="1"/>
</dbReference>
<dbReference type="InterPro" id="IPR047699">
    <property type="entry name" value="Permease_put_prefix"/>
</dbReference>
<dbReference type="NCBIfam" id="NF038404">
    <property type="entry name" value="perm_prefix_2"/>
    <property type="match status" value="1"/>
</dbReference>
<evidence type="ECO:0000256" key="1">
    <source>
        <dbReference type="SAM" id="Phobius"/>
    </source>
</evidence>